<evidence type="ECO:0000313" key="6">
    <source>
        <dbReference type="Proteomes" id="UP000708208"/>
    </source>
</evidence>
<dbReference type="SMART" id="SM00093">
    <property type="entry name" value="SERPIN"/>
    <property type="match status" value="1"/>
</dbReference>
<evidence type="ECO:0000259" key="4">
    <source>
        <dbReference type="SMART" id="SM00093"/>
    </source>
</evidence>
<dbReference type="AlphaFoldDB" id="A0A8J2L232"/>
<sequence>MRLKFGIILAILLGTSENVWEADAGVISSYSDGVSLRAVADSNNLFMAKIYDVLKETYDRNLIFSPFALSTQLGMLKQGAGGNTSDEIQTASLFAYDDPTIFRGYFDLIKLYKLTPATKSTTNQIFLGGKFSTNYVFQRTIETYFDGNFKRVLNLTKSSIEEISKNISQNKYKGLVSAVFLESKLSFNYASTFQSLWESRFDPKKTVMESFFKNDDDFVKVPMMKITTELELVDLPHLGAKAISLPFQNNQLNLIILLPNTRTGLWMVEKQLKEYSFYLISDRILKADMQNVSLTLPKFDIKSAIDLQEPLEQLGMKSLFSPDEANLTRINLLRGPVTKGSIPLHVTGFVQSTQLYFNEEGSFGSQVQPSDSASQEDLSYELGDPPTNIVEFNVNRPFMGYIHDWITDTVLYTFRKVE</sequence>
<evidence type="ECO:0000256" key="1">
    <source>
        <dbReference type="ARBA" id="ARBA00009500"/>
    </source>
</evidence>
<dbReference type="EMBL" id="CAJVCH010312717">
    <property type="protein sequence ID" value="CAG7786213.1"/>
    <property type="molecule type" value="Genomic_DNA"/>
</dbReference>
<dbReference type="PANTHER" id="PTHR11461">
    <property type="entry name" value="SERINE PROTEASE INHIBITOR, SERPIN"/>
    <property type="match status" value="1"/>
</dbReference>
<evidence type="ECO:0000256" key="2">
    <source>
        <dbReference type="RuleBase" id="RU000411"/>
    </source>
</evidence>
<evidence type="ECO:0000256" key="3">
    <source>
        <dbReference type="SAM" id="SignalP"/>
    </source>
</evidence>
<feature type="signal peptide" evidence="3">
    <location>
        <begin position="1"/>
        <end position="24"/>
    </location>
</feature>
<evidence type="ECO:0000313" key="5">
    <source>
        <dbReference type="EMBL" id="CAG7786213.1"/>
    </source>
</evidence>
<proteinExistence type="inferred from homology"/>
<keyword evidence="3" id="KW-0732">Signal</keyword>
<dbReference type="Proteomes" id="UP000708208">
    <property type="component" value="Unassembled WGS sequence"/>
</dbReference>
<feature type="chain" id="PRO_5035254716" description="Serpin domain-containing protein" evidence="3">
    <location>
        <begin position="25"/>
        <end position="418"/>
    </location>
</feature>
<comment type="similarity">
    <text evidence="1 2">Belongs to the serpin family.</text>
</comment>
<dbReference type="Pfam" id="PF00079">
    <property type="entry name" value="Serpin"/>
    <property type="match status" value="1"/>
</dbReference>
<organism evidence="5 6">
    <name type="scientific">Allacma fusca</name>
    <dbReference type="NCBI Taxonomy" id="39272"/>
    <lineage>
        <taxon>Eukaryota</taxon>
        <taxon>Metazoa</taxon>
        <taxon>Ecdysozoa</taxon>
        <taxon>Arthropoda</taxon>
        <taxon>Hexapoda</taxon>
        <taxon>Collembola</taxon>
        <taxon>Symphypleona</taxon>
        <taxon>Sminthuridae</taxon>
        <taxon>Allacma</taxon>
    </lineage>
</organism>
<gene>
    <name evidence="5" type="ORF">AFUS01_LOCUS24789</name>
</gene>
<keyword evidence="6" id="KW-1185">Reference proteome</keyword>
<protein>
    <recommendedName>
        <fullName evidence="4">Serpin domain-containing protein</fullName>
    </recommendedName>
</protein>
<dbReference type="GO" id="GO:0004867">
    <property type="term" value="F:serine-type endopeptidase inhibitor activity"/>
    <property type="evidence" value="ECO:0007669"/>
    <property type="project" value="InterPro"/>
</dbReference>
<dbReference type="PANTHER" id="PTHR11461:SF211">
    <property type="entry name" value="GH10112P-RELATED"/>
    <property type="match status" value="1"/>
</dbReference>
<dbReference type="OrthoDB" id="671595at2759"/>
<comment type="caution">
    <text evidence="5">The sequence shown here is derived from an EMBL/GenBank/DDBJ whole genome shotgun (WGS) entry which is preliminary data.</text>
</comment>
<accession>A0A8J2L232</accession>
<dbReference type="InterPro" id="IPR000215">
    <property type="entry name" value="Serpin_fam"/>
</dbReference>
<reference evidence="5" key="1">
    <citation type="submission" date="2021-06" db="EMBL/GenBank/DDBJ databases">
        <authorList>
            <person name="Hodson N. C."/>
            <person name="Mongue J. A."/>
            <person name="Jaron S. K."/>
        </authorList>
    </citation>
    <scope>NUCLEOTIDE SEQUENCE</scope>
</reference>
<dbReference type="InterPro" id="IPR023796">
    <property type="entry name" value="Serpin_dom"/>
</dbReference>
<name>A0A8J2L232_9HEXA</name>
<dbReference type="GO" id="GO:0005615">
    <property type="term" value="C:extracellular space"/>
    <property type="evidence" value="ECO:0007669"/>
    <property type="project" value="InterPro"/>
</dbReference>
<feature type="domain" description="Serpin" evidence="4">
    <location>
        <begin position="48"/>
        <end position="416"/>
    </location>
</feature>